<accession>A0ABU5RSP8</accession>
<dbReference type="Proteomes" id="UP001304461">
    <property type="component" value="Unassembled WGS sequence"/>
</dbReference>
<dbReference type="InterPro" id="IPR029052">
    <property type="entry name" value="Metallo-depent_PP-like"/>
</dbReference>
<evidence type="ECO:0000313" key="4">
    <source>
        <dbReference type="Proteomes" id="UP001304461"/>
    </source>
</evidence>
<reference evidence="3 4" key="1">
    <citation type="submission" date="2023-12" db="EMBL/GenBank/DDBJ databases">
        <title>Baltic Sea Cyanobacteria.</title>
        <authorList>
            <person name="Delbaje E."/>
            <person name="Fewer D.P."/>
            <person name="Shishido T.K."/>
        </authorList>
    </citation>
    <scope>NUCLEOTIDE SEQUENCE [LARGE SCALE GENOMIC DNA]</scope>
    <source>
        <strain evidence="3 4">UHCC 0139</strain>
    </source>
</reference>
<dbReference type="GO" id="GO:0016874">
    <property type="term" value="F:ligase activity"/>
    <property type="evidence" value="ECO:0007669"/>
    <property type="project" value="UniProtKB-KW"/>
</dbReference>
<dbReference type="SUPFAM" id="SSF56300">
    <property type="entry name" value="Metallo-dependent phosphatases"/>
    <property type="match status" value="1"/>
</dbReference>
<dbReference type="EC" id="3.1.-.-" evidence="3"/>
<sequence>MNVPGSADFLWRGYRLQLLGQRAVWDPEQGLLLVADLHLGKAESFQSQGIPLPSDGDGATLNALLAVAHGLGPAQVVVLGDLIHSRLGLTGDLRQKLRALPALLGCPLRLIGGNHERGCWLEGLEQEPSQALGPLWLSHAPEPRPEHLNLCGHRHPVALVGGGADRLRLPCFAYAPAAEQLVLPAFGALTGGHPCPDGERLWLLADGAVVPWSEPSRRSSVSPRRRPGPAPRRRG</sequence>
<dbReference type="PANTHER" id="PTHR39323:SF1">
    <property type="entry name" value="BLR1149 PROTEIN"/>
    <property type="match status" value="1"/>
</dbReference>
<dbReference type="Gene3D" id="3.60.21.10">
    <property type="match status" value="1"/>
</dbReference>
<keyword evidence="3" id="KW-0255">Endonuclease</keyword>
<dbReference type="RefSeq" id="WP_323304853.1">
    <property type="nucleotide sequence ID" value="NZ_JAYGHX010000002.1"/>
</dbReference>
<name>A0ABU5RSP8_9CYAN</name>
<proteinExistence type="predicted"/>
<dbReference type="EMBL" id="JAYGHX010000002">
    <property type="protein sequence ID" value="MEA5390790.1"/>
    <property type="molecule type" value="Genomic_DNA"/>
</dbReference>
<dbReference type="GO" id="GO:0016787">
    <property type="term" value="F:hydrolase activity"/>
    <property type="evidence" value="ECO:0007669"/>
    <property type="project" value="UniProtKB-KW"/>
</dbReference>
<feature type="compositionally biased region" description="Basic residues" evidence="1">
    <location>
        <begin position="223"/>
        <end position="235"/>
    </location>
</feature>
<evidence type="ECO:0000313" key="3">
    <source>
        <dbReference type="EMBL" id="MEA5390790.1"/>
    </source>
</evidence>
<evidence type="ECO:0000256" key="1">
    <source>
        <dbReference type="SAM" id="MobiDB-lite"/>
    </source>
</evidence>
<keyword evidence="3" id="KW-0378">Hydrolase</keyword>
<gene>
    <name evidence="3" type="primary">pdeM</name>
    <name evidence="3" type="ORF">VB738_05880</name>
</gene>
<keyword evidence="3" id="KW-0436">Ligase</keyword>
<keyword evidence="4" id="KW-1185">Reference proteome</keyword>
<protein>
    <submittedName>
        <fullName evidence="3">Ligase-associated DNA damage response endonuclease PdeM</fullName>
        <ecNumber evidence="3">3.1.-.-</ecNumber>
    </submittedName>
</protein>
<feature type="domain" description="Calcineurin-like phosphoesterase" evidence="2">
    <location>
        <begin position="32"/>
        <end position="129"/>
    </location>
</feature>
<comment type="caution">
    <text evidence="3">The sequence shown here is derived from an EMBL/GenBank/DDBJ whole genome shotgun (WGS) entry which is preliminary data.</text>
</comment>
<keyword evidence="3" id="KW-0540">Nuclease</keyword>
<feature type="region of interest" description="Disordered" evidence="1">
    <location>
        <begin position="213"/>
        <end position="235"/>
    </location>
</feature>
<evidence type="ECO:0000259" key="2">
    <source>
        <dbReference type="Pfam" id="PF00149"/>
    </source>
</evidence>
<dbReference type="PANTHER" id="PTHR39323">
    <property type="entry name" value="BLR1149 PROTEIN"/>
    <property type="match status" value="1"/>
</dbReference>
<dbReference type="NCBIfam" id="TIGR04123">
    <property type="entry name" value="P_estr_lig_assc"/>
    <property type="match status" value="1"/>
</dbReference>
<dbReference type="Pfam" id="PF00149">
    <property type="entry name" value="Metallophos"/>
    <property type="match status" value="1"/>
</dbReference>
<dbReference type="InterPro" id="IPR026336">
    <property type="entry name" value="PdeM-like"/>
</dbReference>
<dbReference type="InterPro" id="IPR004843">
    <property type="entry name" value="Calcineurin-like_PHP"/>
</dbReference>
<dbReference type="GO" id="GO:0004519">
    <property type="term" value="F:endonuclease activity"/>
    <property type="evidence" value="ECO:0007669"/>
    <property type="project" value="UniProtKB-KW"/>
</dbReference>
<organism evidence="3 4">
    <name type="scientific">Cyanobium gracile UHCC 0139</name>
    <dbReference type="NCBI Taxonomy" id="3110308"/>
    <lineage>
        <taxon>Bacteria</taxon>
        <taxon>Bacillati</taxon>
        <taxon>Cyanobacteriota</taxon>
        <taxon>Cyanophyceae</taxon>
        <taxon>Synechococcales</taxon>
        <taxon>Prochlorococcaceae</taxon>
        <taxon>Cyanobium</taxon>
    </lineage>
</organism>